<evidence type="ECO:0000313" key="1">
    <source>
        <dbReference type="EMBL" id="MBX64738.1"/>
    </source>
</evidence>
<dbReference type="EMBL" id="GGEC01084254">
    <property type="protein sequence ID" value="MBX64738.1"/>
    <property type="molecule type" value="Transcribed_RNA"/>
</dbReference>
<name>A0A2P2QCL0_RHIMU</name>
<proteinExistence type="predicted"/>
<organism evidence="1">
    <name type="scientific">Rhizophora mucronata</name>
    <name type="common">Asiatic mangrove</name>
    <dbReference type="NCBI Taxonomy" id="61149"/>
    <lineage>
        <taxon>Eukaryota</taxon>
        <taxon>Viridiplantae</taxon>
        <taxon>Streptophyta</taxon>
        <taxon>Embryophyta</taxon>
        <taxon>Tracheophyta</taxon>
        <taxon>Spermatophyta</taxon>
        <taxon>Magnoliopsida</taxon>
        <taxon>eudicotyledons</taxon>
        <taxon>Gunneridae</taxon>
        <taxon>Pentapetalae</taxon>
        <taxon>rosids</taxon>
        <taxon>fabids</taxon>
        <taxon>Malpighiales</taxon>
        <taxon>Rhizophoraceae</taxon>
        <taxon>Rhizophora</taxon>
    </lineage>
</organism>
<dbReference type="AlphaFoldDB" id="A0A2P2QCL0"/>
<reference evidence="1" key="1">
    <citation type="submission" date="2018-02" db="EMBL/GenBank/DDBJ databases">
        <title>Rhizophora mucronata_Transcriptome.</title>
        <authorList>
            <person name="Meera S.P."/>
            <person name="Sreeshan A."/>
            <person name="Augustine A."/>
        </authorList>
    </citation>
    <scope>NUCLEOTIDE SEQUENCE</scope>
    <source>
        <tissue evidence="1">Leaf</tissue>
    </source>
</reference>
<protein>
    <submittedName>
        <fullName evidence="1">Uncharacterized protein</fullName>
    </submittedName>
</protein>
<accession>A0A2P2QCL0</accession>
<sequence length="68" mass="7674">MSAINVLCIATDAILYVGLDSRSNVNDASDFSKLGDVLLPHKLSQSCLMNPEMFVILINVEHNKRWRR</sequence>